<dbReference type="SUPFAM" id="SSF51206">
    <property type="entry name" value="cAMP-binding domain-like"/>
    <property type="match status" value="1"/>
</dbReference>
<dbReference type="Gene3D" id="2.60.120.10">
    <property type="entry name" value="Jelly Rolls"/>
    <property type="match status" value="1"/>
</dbReference>
<evidence type="ECO:0000259" key="1">
    <source>
        <dbReference type="PROSITE" id="PS50042"/>
    </source>
</evidence>
<dbReference type="PANTHER" id="PTHR10217">
    <property type="entry name" value="VOLTAGE AND LIGAND GATED POTASSIUM CHANNEL"/>
    <property type="match status" value="1"/>
</dbReference>
<dbReference type="AlphaFoldDB" id="A0A447IAC5"/>
<feature type="domain" description="Cyclic nucleotide-binding" evidence="1">
    <location>
        <begin position="22"/>
        <end position="141"/>
    </location>
</feature>
<dbReference type="EMBL" id="UZWD01000023">
    <property type="protein sequence ID" value="VDS04472.1"/>
    <property type="molecule type" value="Genomic_DNA"/>
</dbReference>
<dbReference type="InterPro" id="IPR050818">
    <property type="entry name" value="KCNH_animal-type"/>
</dbReference>
<protein>
    <submittedName>
        <fullName evidence="2">Cyclic nucleotide-binding domain protein</fullName>
    </submittedName>
</protein>
<reference evidence="2 3" key="1">
    <citation type="submission" date="2018-12" db="EMBL/GenBank/DDBJ databases">
        <authorList>
            <person name="Criscuolo A."/>
        </authorList>
    </citation>
    <scope>NUCLEOTIDE SEQUENCE [LARGE SCALE GENOMIC DNA]</scope>
    <source>
        <strain evidence="2">ACIP1116281</strain>
    </source>
</reference>
<sequence>MHPGLGHMRMDDAAGVLSQADFFDICDDEQRRMLGFAGDRQHFDADDVIYRAGDVPQGAYVLMDGTVKARHEGAEAGKPYALSEPGSVISPTALILDKPRPVTFTAVTDCELLFVPRSAFLKLLRQYPDLAQRAAQRIEQDLGRYMHALEPLRRKMKGA</sequence>
<accession>A0A447IAC5</accession>
<dbReference type="Proteomes" id="UP000268844">
    <property type="component" value="Unassembled WGS sequence"/>
</dbReference>
<name>A0A447IAC5_9HYPH</name>
<evidence type="ECO:0000313" key="2">
    <source>
        <dbReference type="EMBL" id="VDS04472.1"/>
    </source>
</evidence>
<dbReference type="PROSITE" id="PS50042">
    <property type="entry name" value="CNMP_BINDING_3"/>
    <property type="match status" value="1"/>
</dbReference>
<dbReference type="GO" id="GO:0005249">
    <property type="term" value="F:voltage-gated potassium channel activity"/>
    <property type="evidence" value="ECO:0007669"/>
    <property type="project" value="TreeGrafter"/>
</dbReference>
<proteinExistence type="predicted"/>
<dbReference type="CDD" id="cd00038">
    <property type="entry name" value="CAP_ED"/>
    <property type="match status" value="1"/>
</dbReference>
<dbReference type="GO" id="GO:0042391">
    <property type="term" value="P:regulation of membrane potential"/>
    <property type="evidence" value="ECO:0007669"/>
    <property type="project" value="TreeGrafter"/>
</dbReference>
<dbReference type="InterPro" id="IPR000595">
    <property type="entry name" value="cNMP-bd_dom"/>
</dbReference>
<keyword evidence="3" id="KW-1185">Reference proteome</keyword>
<dbReference type="InterPro" id="IPR014710">
    <property type="entry name" value="RmlC-like_jellyroll"/>
</dbReference>
<dbReference type="Pfam" id="PF00027">
    <property type="entry name" value="cNMP_binding"/>
    <property type="match status" value="1"/>
</dbReference>
<evidence type="ECO:0000313" key="3">
    <source>
        <dbReference type="Proteomes" id="UP000268844"/>
    </source>
</evidence>
<dbReference type="GO" id="GO:0005886">
    <property type="term" value="C:plasma membrane"/>
    <property type="evidence" value="ECO:0007669"/>
    <property type="project" value="TreeGrafter"/>
</dbReference>
<dbReference type="PANTHER" id="PTHR10217:SF435">
    <property type="entry name" value="POTASSIUM VOLTAGE-GATED CHANNEL PROTEIN EAG"/>
    <property type="match status" value="1"/>
</dbReference>
<dbReference type="SMART" id="SM00100">
    <property type="entry name" value="cNMP"/>
    <property type="match status" value="1"/>
</dbReference>
<gene>
    <name evidence="2" type="ORF">DEVEQU_01609</name>
</gene>
<dbReference type="InterPro" id="IPR018490">
    <property type="entry name" value="cNMP-bd_dom_sf"/>
</dbReference>
<organism evidence="2 3">
    <name type="scientific">Devosia equisanguinis</name>
    <dbReference type="NCBI Taxonomy" id="2490941"/>
    <lineage>
        <taxon>Bacteria</taxon>
        <taxon>Pseudomonadati</taxon>
        <taxon>Pseudomonadota</taxon>
        <taxon>Alphaproteobacteria</taxon>
        <taxon>Hyphomicrobiales</taxon>
        <taxon>Devosiaceae</taxon>
        <taxon>Devosia</taxon>
    </lineage>
</organism>